<feature type="transmembrane region" description="Helical" evidence="5">
    <location>
        <begin position="167"/>
        <end position="191"/>
    </location>
</feature>
<dbReference type="OrthoDB" id="3358017at2759"/>
<gene>
    <name evidence="6" type="ORF">PHLGIDRAFT_30017</name>
</gene>
<accession>A0A0C3SAY6</accession>
<dbReference type="Pfam" id="PF04479">
    <property type="entry name" value="RTA1"/>
    <property type="match status" value="1"/>
</dbReference>
<evidence type="ECO:0008006" key="8">
    <source>
        <dbReference type="Google" id="ProtNLM"/>
    </source>
</evidence>
<keyword evidence="4 5" id="KW-0472">Membrane</keyword>
<feature type="transmembrane region" description="Helical" evidence="5">
    <location>
        <begin position="223"/>
        <end position="241"/>
    </location>
</feature>
<evidence type="ECO:0000256" key="1">
    <source>
        <dbReference type="ARBA" id="ARBA00004141"/>
    </source>
</evidence>
<evidence type="ECO:0000313" key="7">
    <source>
        <dbReference type="Proteomes" id="UP000053257"/>
    </source>
</evidence>
<feature type="transmembrane region" description="Helical" evidence="5">
    <location>
        <begin position="261"/>
        <end position="286"/>
    </location>
</feature>
<reference evidence="6 7" key="1">
    <citation type="journal article" date="2014" name="PLoS Genet.">
        <title>Analysis of the Phlebiopsis gigantea genome, transcriptome and secretome provides insight into its pioneer colonization strategies of wood.</title>
        <authorList>
            <person name="Hori C."/>
            <person name="Ishida T."/>
            <person name="Igarashi K."/>
            <person name="Samejima M."/>
            <person name="Suzuki H."/>
            <person name="Master E."/>
            <person name="Ferreira P."/>
            <person name="Ruiz-Duenas F.J."/>
            <person name="Held B."/>
            <person name="Canessa P."/>
            <person name="Larrondo L.F."/>
            <person name="Schmoll M."/>
            <person name="Druzhinina I.S."/>
            <person name="Kubicek C.P."/>
            <person name="Gaskell J.A."/>
            <person name="Kersten P."/>
            <person name="St John F."/>
            <person name="Glasner J."/>
            <person name="Sabat G."/>
            <person name="Splinter BonDurant S."/>
            <person name="Syed K."/>
            <person name="Yadav J."/>
            <person name="Mgbeahuruike A.C."/>
            <person name="Kovalchuk A."/>
            <person name="Asiegbu F.O."/>
            <person name="Lackner G."/>
            <person name="Hoffmeister D."/>
            <person name="Rencoret J."/>
            <person name="Gutierrez A."/>
            <person name="Sun H."/>
            <person name="Lindquist E."/>
            <person name="Barry K."/>
            <person name="Riley R."/>
            <person name="Grigoriev I.V."/>
            <person name="Henrissat B."/>
            <person name="Kues U."/>
            <person name="Berka R.M."/>
            <person name="Martinez A.T."/>
            <person name="Covert S.F."/>
            <person name="Blanchette R.A."/>
            <person name="Cullen D."/>
        </authorList>
    </citation>
    <scope>NUCLEOTIDE SEQUENCE [LARGE SCALE GENOMIC DNA]</scope>
    <source>
        <strain evidence="6 7">11061_1 CR5-6</strain>
    </source>
</reference>
<dbReference type="InterPro" id="IPR007568">
    <property type="entry name" value="RTA1"/>
</dbReference>
<evidence type="ECO:0000313" key="6">
    <source>
        <dbReference type="EMBL" id="KIP07455.1"/>
    </source>
</evidence>
<dbReference type="GO" id="GO:0005886">
    <property type="term" value="C:plasma membrane"/>
    <property type="evidence" value="ECO:0007669"/>
    <property type="project" value="TreeGrafter"/>
</dbReference>
<dbReference type="Proteomes" id="UP000053257">
    <property type="component" value="Unassembled WGS sequence"/>
</dbReference>
<protein>
    <recommendedName>
        <fullName evidence="8">RTA1 like protein</fullName>
    </recommendedName>
</protein>
<organism evidence="6 7">
    <name type="scientific">Phlebiopsis gigantea (strain 11061_1 CR5-6)</name>
    <name type="common">White-rot fungus</name>
    <name type="synonym">Peniophora gigantea</name>
    <dbReference type="NCBI Taxonomy" id="745531"/>
    <lineage>
        <taxon>Eukaryota</taxon>
        <taxon>Fungi</taxon>
        <taxon>Dikarya</taxon>
        <taxon>Basidiomycota</taxon>
        <taxon>Agaricomycotina</taxon>
        <taxon>Agaricomycetes</taxon>
        <taxon>Polyporales</taxon>
        <taxon>Phanerochaetaceae</taxon>
        <taxon>Phlebiopsis</taxon>
    </lineage>
</organism>
<dbReference type="EMBL" id="KN840497">
    <property type="protein sequence ID" value="KIP07455.1"/>
    <property type="molecule type" value="Genomic_DNA"/>
</dbReference>
<name>A0A0C3SAY6_PHLG1</name>
<dbReference type="HOGENOM" id="CLU_033465_6_0_1"/>
<feature type="transmembrane region" description="Helical" evidence="5">
    <location>
        <begin position="55"/>
        <end position="74"/>
    </location>
</feature>
<comment type="subcellular location">
    <subcellularLocation>
        <location evidence="1">Membrane</location>
        <topology evidence="1">Multi-pass membrane protein</topology>
    </subcellularLocation>
</comment>
<dbReference type="PANTHER" id="PTHR31465:SF9">
    <property type="entry name" value="SPHINGOID LONG-CHAIN BASE TRANSPORTER RSB1"/>
    <property type="match status" value="1"/>
</dbReference>
<dbReference type="AlphaFoldDB" id="A0A0C3SAY6"/>
<evidence type="ECO:0000256" key="3">
    <source>
        <dbReference type="ARBA" id="ARBA00022989"/>
    </source>
</evidence>
<dbReference type="PANTHER" id="PTHR31465">
    <property type="entry name" value="PROTEIN RTA1-RELATED"/>
    <property type="match status" value="1"/>
</dbReference>
<evidence type="ECO:0000256" key="4">
    <source>
        <dbReference type="ARBA" id="ARBA00023136"/>
    </source>
</evidence>
<dbReference type="STRING" id="745531.A0A0C3SAY6"/>
<keyword evidence="2 5" id="KW-0812">Transmembrane</keyword>
<proteinExistence type="predicted"/>
<keyword evidence="3 5" id="KW-1133">Transmembrane helix</keyword>
<evidence type="ECO:0000256" key="5">
    <source>
        <dbReference type="SAM" id="Phobius"/>
    </source>
</evidence>
<feature type="transmembrane region" description="Helical" evidence="5">
    <location>
        <begin position="133"/>
        <end position="155"/>
    </location>
</feature>
<feature type="transmembrane region" description="Helical" evidence="5">
    <location>
        <begin position="89"/>
        <end position="112"/>
    </location>
</feature>
<sequence length="309" mass="33850">MSESATNATTAAAASSIIANSPYHYIPTEGVCITFIVLFGLATAAFFFSAIRFRLWWLLPTACLAGIGEIVGWAGRLWSSLNYMNSNAFLAQITCTIIAPTPFLAACFIIFSALSQRLGPAYSRLSPRWYSRIFLTCDIIALVIQGTGGGIASSADDDSTQNLGSNIMLAGIVFQLVALSIFMSLMAEFYWRFLTTRPFGGVASNSSASTLYISRHWNTKLKLMSAALSFSTVTLFIRSIYRVIELAGGWNGRIISTQVYFNVLDGAMVVLAMYSLAIINPGYFLYRDAVEESDMLEKDTPTSTPRETY</sequence>
<dbReference type="GO" id="GO:0000324">
    <property type="term" value="C:fungal-type vacuole"/>
    <property type="evidence" value="ECO:0007669"/>
    <property type="project" value="TreeGrafter"/>
</dbReference>
<feature type="transmembrane region" description="Helical" evidence="5">
    <location>
        <begin position="25"/>
        <end position="48"/>
    </location>
</feature>
<keyword evidence="7" id="KW-1185">Reference proteome</keyword>
<evidence type="ECO:0000256" key="2">
    <source>
        <dbReference type="ARBA" id="ARBA00022692"/>
    </source>
</evidence>